<dbReference type="InterPro" id="IPR021215">
    <property type="entry name" value="DUF2752"/>
</dbReference>
<evidence type="ECO:0000256" key="1">
    <source>
        <dbReference type="SAM" id="Phobius"/>
    </source>
</evidence>
<comment type="caution">
    <text evidence="2">The sequence shown here is derived from an EMBL/GenBank/DDBJ whole genome shotgun (WGS) entry which is preliminary data.</text>
</comment>
<keyword evidence="1" id="KW-0472">Membrane</keyword>
<dbReference type="RefSeq" id="WP_345504961.1">
    <property type="nucleotide sequence ID" value="NZ_BAABLO010000012.1"/>
</dbReference>
<dbReference type="Proteomes" id="UP001500556">
    <property type="component" value="Unassembled WGS sequence"/>
</dbReference>
<accession>A0ABP8YKE8</accession>
<keyword evidence="3" id="KW-1185">Reference proteome</keyword>
<reference evidence="3" key="1">
    <citation type="journal article" date="2019" name="Int. J. Syst. Evol. Microbiol.">
        <title>The Global Catalogue of Microorganisms (GCM) 10K type strain sequencing project: providing services to taxonomists for standard genome sequencing and annotation.</title>
        <authorList>
            <consortium name="The Broad Institute Genomics Platform"/>
            <consortium name="The Broad Institute Genome Sequencing Center for Infectious Disease"/>
            <person name="Wu L."/>
            <person name="Ma J."/>
        </authorList>
    </citation>
    <scope>NUCLEOTIDE SEQUENCE [LARGE SCALE GENOMIC DNA]</scope>
    <source>
        <strain evidence="3">JCM 18961</strain>
    </source>
</reference>
<proteinExistence type="predicted"/>
<sequence length="152" mass="15328">MGVAVASRTASLRAPALVGAGGVALAAALLLRDPDQPGAWPRCPFLALTGVPCPGCGGLRAVHDLMTGDVVAALSSNAWAVLTAVLCVGTYAAWLASRVGAPRADRWWGGRAGACATAWLSAHATVVAAVWAAGLVVFGVLRLLPPLSVLRP</sequence>
<feature type="transmembrane region" description="Helical" evidence="1">
    <location>
        <begin position="78"/>
        <end position="97"/>
    </location>
</feature>
<dbReference type="EMBL" id="BAABLO010000012">
    <property type="protein sequence ID" value="GAA4731364.1"/>
    <property type="molecule type" value="Genomic_DNA"/>
</dbReference>
<name>A0ABP8YKE8_9MICO</name>
<keyword evidence="1" id="KW-1133">Transmembrane helix</keyword>
<protein>
    <recommendedName>
        <fullName evidence="4">DUF2752 domain-containing protein</fullName>
    </recommendedName>
</protein>
<feature type="transmembrane region" description="Helical" evidence="1">
    <location>
        <begin position="12"/>
        <end position="31"/>
    </location>
</feature>
<keyword evidence="1" id="KW-0812">Transmembrane</keyword>
<feature type="transmembrane region" description="Helical" evidence="1">
    <location>
        <begin position="118"/>
        <end position="144"/>
    </location>
</feature>
<evidence type="ECO:0008006" key="4">
    <source>
        <dbReference type="Google" id="ProtNLM"/>
    </source>
</evidence>
<organism evidence="2 3">
    <name type="scientific">Pedococcus ginsenosidimutans</name>
    <dbReference type="NCBI Taxonomy" id="490570"/>
    <lineage>
        <taxon>Bacteria</taxon>
        <taxon>Bacillati</taxon>
        <taxon>Actinomycetota</taxon>
        <taxon>Actinomycetes</taxon>
        <taxon>Micrococcales</taxon>
        <taxon>Intrasporangiaceae</taxon>
        <taxon>Pedococcus</taxon>
    </lineage>
</organism>
<dbReference type="Pfam" id="PF10825">
    <property type="entry name" value="DUF2752"/>
    <property type="match status" value="1"/>
</dbReference>
<gene>
    <name evidence="2" type="ORF">GCM10025782_33140</name>
</gene>
<evidence type="ECO:0000313" key="3">
    <source>
        <dbReference type="Proteomes" id="UP001500556"/>
    </source>
</evidence>
<evidence type="ECO:0000313" key="2">
    <source>
        <dbReference type="EMBL" id="GAA4731364.1"/>
    </source>
</evidence>